<keyword evidence="2" id="KW-1185">Reference proteome</keyword>
<reference evidence="1 2" key="1">
    <citation type="journal article" date="2022" name="DNA Res.">
        <title>Chromosomal-level genome assembly of the orchid tree Bauhinia variegata (Leguminosae; Cercidoideae) supports the allotetraploid origin hypothesis of Bauhinia.</title>
        <authorList>
            <person name="Zhong Y."/>
            <person name="Chen Y."/>
            <person name="Zheng D."/>
            <person name="Pang J."/>
            <person name="Liu Y."/>
            <person name="Luo S."/>
            <person name="Meng S."/>
            <person name="Qian L."/>
            <person name="Wei D."/>
            <person name="Dai S."/>
            <person name="Zhou R."/>
        </authorList>
    </citation>
    <scope>NUCLEOTIDE SEQUENCE [LARGE SCALE GENOMIC DNA]</scope>
    <source>
        <strain evidence="1">BV-YZ2020</strain>
    </source>
</reference>
<dbReference type="EMBL" id="CM039432">
    <property type="protein sequence ID" value="KAI4332418.1"/>
    <property type="molecule type" value="Genomic_DNA"/>
</dbReference>
<name>A0ACB9N8Q9_BAUVA</name>
<evidence type="ECO:0000313" key="1">
    <source>
        <dbReference type="EMBL" id="KAI4332418.1"/>
    </source>
</evidence>
<proteinExistence type="predicted"/>
<accession>A0ACB9N8Q9</accession>
<sequence>MGGKWREFIEELKKMSCIAAPMVAVTVMQYLLQVISVIMVGQIGDVLLLSGVSIATSFTSVTGFSILFGMAGSLETLCGQAYGAKQFQQLGQDPSISRVAYKYSLYLIPNLFSYAILQSLVRYFQTQSLILPMLYSSCATLCFHIPLCWAFVFRLRFGYIGAALAISLSYWLNVSLLVCYMKYSSACKETRGVFSRDVLLSLKIFFRFVIPSAVMTCLEWWSYEVLILLCGLLPNPELETSVLSICFTITYLHYFIPYAFGATASTRVSNELGAGNPESAKMAIWIILCIAAAEIITVSTILLRCRNFVGYAFSSEKQIADHVADMAPLICLSVIVDSLQAVLSG</sequence>
<comment type="caution">
    <text evidence="1">The sequence shown here is derived from an EMBL/GenBank/DDBJ whole genome shotgun (WGS) entry which is preliminary data.</text>
</comment>
<gene>
    <name evidence="1" type="ORF">L6164_017328</name>
</gene>
<protein>
    <submittedName>
        <fullName evidence="1">Uncharacterized protein</fullName>
    </submittedName>
</protein>
<dbReference type="Proteomes" id="UP000828941">
    <property type="component" value="Chromosome 7"/>
</dbReference>
<evidence type="ECO:0000313" key="2">
    <source>
        <dbReference type="Proteomes" id="UP000828941"/>
    </source>
</evidence>
<organism evidence="1 2">
    <name type="scientific">Bauhinia variegata</name>
    <name type="common">Purple orchid tree</name>
    <name type="synonym">Phanera variegata</name>
    <dbReference type="NCBI Taxonomy" id="167791"/>
    <lineage>
        <taxon>Eukaryota</taxon>
        <taxon>Viridiplantae</taxon>
        <taxon>Streptophyta</taxon>
        <taxon>Embryophyta</taxon>
        <taxon>Tracheophyta</taxon>
        <taxon>Spermatophyta</taxon>
        <taxon>Magnoliopsida</taxon>
        <taxon>eudicotyledons</taxon>
        <taxon>Gunneridae</taxon>
        <taxon>Pentapetalae</taxon>
        <taxon>rosids</taxon>
        <taxon>fabids</taxon>
        <taxon>Fabales</taxon>
        <taxon>Fabaceae</taxon>
        <taxon>Cercidoideae</taxon>
        <taxon>Cercideae</taxon>
        <taxon>Bauhiniinae</taxon>
        <taxon>Bauhinia</taxon>
    </lineage>
</organism>